<comment type="caution">
    <text evidence="3">The sequence shown here is derived from an EMBL/GenBank/DDBJ whole genome shotgun (WGS) entry which is preliminary data.</text>
</comment>
<dbReference type="GO" id="GO:0006487">
    <property type="term" value="P:protein N-linked glycosylation"/>
    <property type="evidence" value="ECO:0007669"/>
    <property type="project" value="TreeGrafter"/>
</dbReference>
<comment type="similarity">
    <text evidence="1">Belongs to the glycosyltransferase 15 family.</text>
</comment>
<name>A0A8H5CSM2_9AGAR</name>
<evidence type="ECO:0000256" key="1">
    <source>
        <dbReference type="ARBA" id="ARBA00007677"/>
    </source>
</evidence>
<dbReference type="InterPro" id="IPR002685">
    <property type="entry name" value="Glyco_trans_15"/>
</dbReference>
<evidence type="ECO:0000313" key="4">
    <source>
        <dbReference type="Proteomes" id="UP000559256"/>
    </source>
</evidence>
<dbReference type="PANTHER" id="PTHR31121:SF6">
    <property type="entry name" value="ALPHA-1,2 MANNOSYLTRANSFERASE KTR1"/>
    <property type="match status" value="1"/>
</dbReference>
<gene>
    <name evidence="3" type="ORF">D9758_013192</name>
</gene>
<evidence type="ECO:0000313" key="3">
    <source>
        <dbReference type="EMBL" id="KAF5346644.1"/>
    </source>
</evidence>
<dbReference type="AlphaFoldDB" id="A0A8H5CSM2"/>
<protein>
    <submittedName>
        <fullName evidence="3">Uncharacterized protein</fullName>
    </submittedName>
</protein>
<organism evidence="3 4">
    <name type="scientific">Tetrapyrgos nigripes</name>
    <dbReference type="NCBI Taxonomy" id="182062"/>
    <lineage>
        <taxon>Eukaryota</taxon>
        <taxon>Fungi</taxon>
        <taxon>Dikarya</taxon>
        <taxon>Basidiomycota</taxon>
        <taxon>Agaricomycotina</taxon>
        <taxon>Agaricomycetes</taxon>
        <taxon>Agaricomycetidae</taxon>
        <taxon>Agaricales</taxon>
        <taxon>Marasmiineae</taxon>
        <taxon>Marasmiaceae</taxon>
        <taxon>Tetrapyrgos</taxon>
    </lineage>
</organism>
<dbReference type="InterPro" id="IPR029044">
    <property type="entry name" value="Nucleotide-diphossugar_trans"/>
</dbReference>
<dbReference type="PANTHER" id="PTHR31121">
    <property type="entry name" value="ALPHA-1,2 MANNOSYLTRANSFERASE KTR1"/>
    <property type="match status" value="1"/>
</dbReference>
<dbReference type="Pfam" id="PF01793">
    <property type="entry name" value="Glyco_transf_15"/>
    <property type="match status" value="1"/>
</dbReference>
<keyword evidence="2" id="KW-0808">Transferase</keyword>
<dbReference type="SUPFAM" id="SSF53448">
    <property type="entry name" value="Nucleotide-diphospho-sugar transferases"/>
    <property type="match status" value="1"/>
</dbReference>
<dbReference type="Gene3D" id="3.90.550.10">
    <property type="entry name" value="Spore Coat Polysaccharide Biosynthesis Protein SpsA, Chain A"/>
    <property type="match status" value="1"/>
</dbReference>
<dbReference type="GO" id="GO:0016020">
    <property type="term" value="C:membrane"/>
    <property type="evidence" value="ECO:0007669"/>
    <property type="project" value="InterPro"/>
</dbReference>
<dbReference type="GO" id="GO:0000026">
    <property type="term" value="F:alpha-1,2-mannosyltransferase activity"/>
    <property type="evidence" value="ECO:0007669"/>
    <property type="project" value="TreeGrafter"/>
</dbReference>
<accession>A0A8H5CSM2</accession>
<dbReference type="Proteomes" id="UP000559256">
    <property type="component" value="Unassembled WGS sequence"/>
</dbReference>
<reference evidence="3 4" key="1">
    <citation type="journal article" date="2020" name="ISME J.">
        <title>Uncovering the hidden diversity of litter-decomposition mechanisms in mushroom-forming fungi.</title>
        <authorList>
            <person name="Floudas D."/>
            <person name="Bentzer J."/>
            <person name="Ahren D."/>
            <person name="Johansson T."/>
            <person name="Persson P."/>
            <person name="Tunlid A."/>
        </authorList>
    </citation>
    <scope>NUCLEOTIDE SEQUENCE [LARGE SCALE GENOMIC DNA]</scope>
    <source>
        <strain evidence="3 4">CBS 291.85</strain>
    </source>
</reference>
<dbReference type="OrthoDB" id="3050969at2759"/>
<evidence type="ECO:0000256" key="2">
    <source>
        <dbReference type="ARBA" id="ARBA00022679"/>
    </source>
</evidence>
<sequence>MFLLPPPSLPLPYRWYQRIEHDVHFHSDLTFDPFVWMEDNEKGYAFTITMYELERTIPILWEVTKGRSGFYVQTLPVSRLAVARSFKLI</sequence>
<dbReference type="GO" id="GO:0005794">
    <property type="term" value="C:Golgi apparatus"/>
    <property type="evidence" value="ECO:0007669"/>
    <property type="project" value="TreeGrafter"/>
</dbReference>
<proteinExistence type="inferred from homology"/>
<dbReference type="GO" id="GO:0000032">
    <property type="term" value="P:cell wall mannoprotein biosynthetic process"/>
    <property type="evidence" value="ECO:0007669"/>
    <property type="project" value="TreeGrafter"/>
</dbReference>
<keyword evidence="4" id="KW-1185">Reference proteome</keyword>
<dbReference type="EMBL" id="JAACJM010000100">
    <property type="protein sequence ID" value="KAF5346644.1"/>
    <property type="molecule type" value="Genomic_DNA"/>
</dbReference>